<reference evidence="1 2" key="1">
    <citation type="journal article" date="2016" name="Mol. Biol. Evol.">
        <title>Comparative Genomics of Early-Diverging Mushroom-Forming Fungi Provides Insights into the Origins of Lignocellulose Decay Capabilities.</title>
        <authorList>
            <person name="Nagy L.G."/>
            <person name="Riley R."/>
            <person name="Tritt A."/>
            <person name="Adam C."/>
            <person name="Daum C."/>
            <person name="Floudas D."/>
            <person name="Sun H."/>
            <person name="Yadav J.S."/>
            <person name="Pangilinan J."/>
            <person name="Larsson K.H."/>
            <person name="Matsuura K."/>
            <person name="Barry K."/>
            <person name="Labutti K."/>
            <person name="Kuo R."/>
            <person name="Ohm R.A."/>
            <person name="Bhattacharya S.S."/>
            <person name="Shirouzu T."/>
            <person name="Yoshinaga Y."/>
            <person name="Martin F.M."/>
            <person name="Grigoriev I.V."/>
            <person name="Hibbett D.S."/>
        </authorList>
    </citation>
    <scope>NUCLEOTIDE SEQUENCE [LARGE SCALE GENOMIC DNA]</scope>
    <source>
        <strain evidence="1 2">L-15889</strain>
    </source>
</reference>
<dbReference type="Gene3D" id="3.90.25.10">
    <property type="entry name" value="UDP-galactose 4-epimerase, domain 1"/>
    <property type="match status" value="1"/>
</dbReference>
<organism evidence="1 2">
    <name type="scientific">Daedalea quercina L-15889</name>
    <dbReference type="NCBI Taxonomy" id="1314783"/>
    <lineage>
        <taxon>Eukaryota</taxon>
        <taxon>Fungi</taxon>
        <taxon>Dikarya</taxon>
        <taxon>Basidiomycota</taxon>
        <taxon>Agaricomycotina</taxon>
        <taxon>Agaricomycetes</taxon>
        <taxon>Polyporales</taxon>
        <taxon>Fomitopsis</taxon>
    </lineage>
</organism>
<evidence type="ECO:0000313" key="1">
    <source>
        <dbReference type="EMBL" id="KZT67943.1"/>
    </source>
</evidence>
<sequence>MIPRLHTQLRPIWICCITCNRMLGLMKKRDDGTLIFPTPAGKAHVPVISLGDFGFFVRYPFDNRELTSAVDLKLTNDEWFKNFIGIDNPVSLDRTPGDSSTTWKENFANWWTLYRDEKMVRDGDWIQKVNPNRHVLERWMREENYVKKNGNF</sequence>
<dbReference type="AlphaFoldDB" id="A0A165P9X0"/>
<dbReference type="EMBL" id="KV429071">
    <property type="protein sequence ID" value="KZT67943.1"/>
    <property type="molecule type" value="Genomic_DNA"/>
</dbReference>
<proteinExistence type="predicted"/>
<dbReference type="Proteomes" id="UP000076727">
    <property type="component" value="Unassembled WGS sequence"/>
</dbReference>
<dbReference type="OrthoDB" id="300709at2759"/>
<dbReference type="Gene3D" id="3.40.50.720">
    <property type="entry name" value="NAD(P)-binding Rossmann-like Domain"/>
    <property type="match status" value="1"/>
</dbReference>
<gene>
    <name evidence="1" type="ORF">DAEQUDRAFT_766716</name>
</gene>
<keyword evidence="2" id="KW-1185">Reference proteome</keyword>
<name>A0A165P9X0_9APHY</name>
<protein>
    <submittedName>
        <fullName evidence="1">Uncharacterized protein</fullName>
    </submittedName>
</protein>
<evidence type="ECO:0000313" key="2">
    <source>
        <dbReference type="Proteomes" id="UP000076727"/>
    </source>
</evidence>
<accession>A0A165P9X0</accession>
<dbReference type="STRING" id="1314783.A0A165P9X0"/>